<organism evidence="1 3">
    <name type="scientific">Mumia zhuanghuii</name>
    <dbReference type="NCBI Taxonomy" id="2585211"/>
    <lineage>
        <taxon>Bacteria</taxon>
        <taxon>Bacillati</taxon>
        <taxon>Actinomycetota</taxon>
        <taxon>Actinomycetes</taxon>
        <taxon>Propionibacteriales</taxon>
        <taxon>Nocardioidaceae</taxon>
        <taxon>Mumia</taxon>
    </lineage>
</organism>
<evidence type="ECO:0000313" key="2">
    <source>
        <dbReference type="EMBL" id="TNC51789.1"/>
    </source>
</evidence>
<dbReference type="Proteomes" id="UP000306740">
    <property type="component" value="Unassembled WGS sequence"/>
</dbReference>
<dbReference type="RefSeq" id="WP_139105038.1">
    <property type="nucleotide sequence ID" value="NZ_VDFR01000005.1"/>
</dbReference>
<protein>
    <submittedName>
        <fullName evidence="1">Alpha/beta hydrolase</fullName>
    </submittedName>
</protein>
<gene>
    <name evidence="2" type="ORF">FHE65_01405</name>
    <name evidence="1" type="ORF">FHE65_24085</name>
</gene>
<dbReference type="InterPro" id="IPR029058">
    <property type="entry name" value="AB_hydrolase_fold"/>
</dbReference>
<dbReference type="AlphaFoldDB" id="A0A5C4MFI4"/>
<dbReference type="GO" id="GO:0016787">
    <property type="term" value="F:hydrolase activity"/>
    <property type="evidence" value="ECO:0007669"/>
    <property type="project" value="UniProtKB-KW"/>
</dbReference>
<evidence type="ECO:0000313" key="3">
    <source>
        <dbReference type="Proteomes" id="UP000306740"/>
    </source>
</evidence>
<dbReference type="SUPFAM" id="SSF53474">
    <property type="entry name" value="alpha/beta-Hydrolases"/>
    <property type="match status" value="1"/>
</dbReference>
<dbReference type="EMBL" id="VDFR01000117">
    <property type="protein sequence ID" value="TNC38832.1"/>
    <property type="molecule type" value="Genomic_DNA"/>
</dbReference>
<dbReference type="Gene3D" id="3.40.50.1820">
    <property type="entry name" value="alpha/beta hydrolase"/>
    <property type="match status" value="1"/>
</dbReference>
<dbReference type="OrthoDB" id="3366509at2"/>
<evidence type="ECO:0000313" key="1">
    <source>
        <dbReference type="EMBL" id="TNC38832.1"/>
    </source>
</evidence>
<dbReference type="EMBL" id="VDFR01000005">
    <property type="protein sequence ID" value="TNC51789.1"/>
    <property type="molecule type" value="Genomic_DNA"/>
</dbReference>
<reference evidence="1 3" key="1">
    <citation type="submission" date="2019-05" db="EMBL/GenBank/DDBJ databases">
        <title>Mumia sp. nov., isolated from the intestinal contents of plateau pika (Ochotona curzoniae) in the Qinghai-Tibet plateau of China.</title>
        <authorList>
            <person name="Tian Z."/>
        </authorList>
    </citation>
    <scope>NUCLEOTIDE SEQUENCE [LARGE SCALE GENOMIC DNA]</scope>
    <source>
        <strain evidence="3">527</strain>
        <strain evidence="1">Z527</strain>
    </source>
</reference>
<name>A0A5C4MFI4_9ACTN</name>
<accession>A0A5C4MFI4</accession>
<comment type="caution">
    <text evidence="1">The sequence shown here is derived from an EMBL/GenBank/DDBJ whole genome shotgun (WGS) entry which is preliminary data.</text>
</comment>
<sequence length="226" mass="24184">MTAEARLLPVRVPRAPVGVVVVLHGGGGRGEDTAVSPLQPSVLRMIPVAWRLARAGGGTLAVYRLLNSRRGWDRGLNPLGDVRWALDQIGDRHRDLPVGLVGHSLGGRAALLSSAEPAVRSVVALAPWVQPGDAATVAPHGCRIMVVHGTEDRVSDLRRTVRVIEALRRTTPVGLVLVTGGNHSMLRRRGRFEGLTADFVAATMLDRSPREQAVRDVLDGAARVDV</sequence>
<keyword evidence="1" id="KW-0378">Hydrolase</keyword>
<proteinExistence type="predicted"/>